<dbReference type="AlphaFoldDB" id="A0AB40B9E0"/>
<keyword evidence="1" id="KW-0808">Transferase</keyword>
<reference evidence="4" key="1">
    <citation type="submission" date="2025-08" db="UniProtKB">
        <authorList>
            <consortium name="RefSeq"/>
        </authorList>
    </citation>
    <scope>IDENTIFICATION</scope>
</reference>
<evidence type="ECO:0000313" key="4">
    <source>
        <dbReference type="RefSeq" id="XP_039123598.1"/>
    </source>
</evidence>
<dbReference type="Proteomes" id="UP001515500">
    <property type="component" value="Chromosome 5"/>
</dbReference>
<dbReference type="Gene3D" id="3.30.559.10">
    <property type="entry name" value="Chloramphenicol acetyltransferase-like domain"/>
    <property type="match status" value="2"/>
</dbReference>
<dbReference type="GeneID" id="120260222"/>
<dbReference type="PANTHER" id="PTHR31625">
    <property type="match status" value="1"/>
</dbReference>
<evidence type="ECO:0000256" key="2">
    <source>
        <dbReference type="ARBA" id="ARBA00023315"/>
    </source>
</evidence>
<evidence type="ECO:0000313" key="3">
    <source>
        <dbReference type="Proteomes" id="UP001515500"/>
    </source>
</evidence>
<dbReference type="InterPro" id="IPR051504">
    <property type="entry name" value="Plant_metabolite_acyltrans"/>
</dbReference>
<dbReference type="InterPro" id="IPR023213">
    <property type="entry name" value="CAT-like_dom_sf"/>
</dbReference>
<gene>
    <name evidence="4" type="primary">LOC120260222</name>
</gene>
<evidence type="ECO:0000256" key="1">
    <source>
        <dbReference type="ARBA" id="ARBA00022679"/>
    </source>
</evidence>
<dbReference type="RefSeq" id="XP_039123598.1">
    <property type="nucleotide sequence ID" value="XM_039267664.1"/>
</dbReference>
<organism evidence="3 4">
    <name type="scientific">Dioscorea cayennensis subsp. rotundata</name>
    <name type="common">White Guinea yam</name>
    <name type="synonym">Dioscorea rotundata</name>
    <dbReference type="NCBI Taxonomy" id="55577"/>
    <lineage>
        <taxon>Eukaryota</taxon>
        <taxon>Viridiplantae</taxon>
        <taxon>Streptophyta</taxon>
        <taxon>Embryophyta</taxon>
        <taxon>Tracheophyta</taxon>
        <taxon>Spermatophyta</taxon>
        <taxon>Magnoliopsida</taxon>
        <taxon>Liliopsida</taxon>
        <taxon>Dioscoreales</taxon>
        <taxon>Dioscoreaceae</taxon>
        <taxon>Dioscorea</taxon>
    </lineage>
</organism>
<sequence>MVSVQIHQVSHVAVFPSPVTETELLLPLSFFDVSWISIPPIRRLLLFPAAPDLHYLKSSLSAVLRIFYPLAGKLTYLPATGDVALSCSPGDHVTFIEADSDGDFTRLASDEIHDVDSFLRLVPELDVKVLPAAVMEVQVTRFDGGSVAVGLAIHHAVVDGRGFWLFVQAWAMACRAGEEAISGVSLVHDRTVIRHHPHGNEIARSLLKKMAPELPIINTQRRFEATRRTFTISRDMIRTMKQRAKDGHIQYSTFTALSALTWVSLIKTKAMEDPNEETILGFPMDCRTRLNPPLNDGYYGNCIRGCFAKAKAVKLGGSAGFSIACRRIKEEIDESNKDVLRGYEDSVGGFFRDANSAFILLNGSLSFRAYETDFGMGRPSRVEQVSMNLDGQVTLIGGREEGEIQMSVSLNPPHMEEFTKEFLRELNA</sequence>
<accession>A0AB40B9E0</accession>
<dbReference type="GO" id="GO:0016747">
    <property type="term" value="F:acyltransferase activity, transferring groups other than amino-acyl groups"/>
    <property type="evidence" value="ECO:0007669"/>
    <property type="project" value="UniProtKB-ARBA"/>
</dbReference>
<proteinExistence type="predicted"/>
<keyword evidence="2" id="KW-0012">Acyltransferase</keyword>
<dbReference type="SUPFAM" id="SSF52777">
    <property type="entry name" value="CoA-dependent acyltransferases"/>
    <property type="match status" value="2"/>
</dbReference>
<dbReference type="Pfam" id="PF02458">
    <property type="entry name" value="Transferase"/>
    <property type="match status" value="1"/>
</dbReference>
<name>A0AB40B9E0_DIOCR</name>
<protein>
    <submittedName>
        <fullName evidence="4">Anthocyanin 5-aromatic acyltransferase-like</fullName>
    </submittedName>
</protein>
<keyword evidence="3" id="KW-1185">Reference proteome</keyword>